<evidence type="ECO:0000313" key="1">
    <source>
        <dbReference type="EMBL" id="XBS54898.1"/>
    </source>
</evidence>
<dbReference type="AlphaFoldDB" id="A0AAU7PRI8"/>
<proteinExistence type="predicted"/>
<dbReference type="Gene3D" id="3.40.50.300">
    <property type="entry name" value="P-loop containing nucleotide triphosphate hydrolases"/>
    <property type="match status" value="1"/>
</dbReference>
<dbReference type="SUPFAM" id="SSF52540">
    <property type="entry name" value="P-loop containing nucleoside triphosphate hydrolases"/>
    <property type="match status" value="1"/>
</dbReference>
<dbReference type="InterPro" id="IPR027417">
    <property type="entry name" value="P-loop_NTPase"/>
</dbReference>
<dbReference type="EMBL" id="CP157940">
    <property type="protein sequence ID" value="XBS54898.1"/>
    <property type="molecule type" value="Genomic_DNA"/>
</dbReference>
<name>A0AAU7PRI8_9FIRM</name>
<accession>A0AAU7PRI8</accession>
<dbReference type="RefSeq" id="WP_349947586.1">
    <property type="nucleotide sequence ID" value="NZ_CP157940.1"/>
</dbReference>
<reference evidence="1" key="1">
    <citation type="submission" date="2024-06" db="EMBL/GenBank/DDBJ databases">
        <title>Lacrimispora cavernae sp. nov., a novel anaerobe isolated from bat guano pile inside a cave.</title>
        <authorList>
            <person name="Miller S.L."/>
            <person name="Lu N."/>
            <person name="King J."/>
            <person name="Sankaranarayanan K."/>
            <person name="Lawson P.A."/>
        </authorList>
    </citation>
    <scope>NUCLEOTIDE SEQUENCE</scope>
    <source>
        <strain evidence="1">BS-2</strain>
    </source>
</reference>
<organism evidence="1">
    <name type="scientific">Lacrimispora sp. BS-2</name>
    <dbReference type="NCBI Taxonomy" id="3151850"/>
    <lineage>
        <taxon>Bacteria</taxon>
        <taxon>Bacillati</taxon>
        <taxon>Bacillota</taxon>
        <taxon>Clostridia</taxon>
        <taxon>Lachnospirales</taxon>
        <taxon>Lachnospiraceae</taxon>
        <taxon>Lacrimispora</taxon>
    </lineage>
</organism>
<gene>
    <name evidence="1" type="ORF">ABFV83_03635</name>
</gene>
<sequence>MILLNKCDLLPYIDFDEDFSMKRVRALNQKAPVIKVSGKTDEGYEKAVKWIVEKARSLQKK</sequence>
<protein>
    <submittedName>
        <fullName evidence="1">Uncharacterized protein</fullName>
    </submittedName>
</protein>